<dbReference type="OrthoDB" id="10018966at2"/>
<proteinExistence type="predicted"/>
<reference evidence="2" key="1">
    <citation type="submission" date="2016-06" db="EMBL/GenBank/DDBJ databases">
        <authorList>
            <person name="Varghese N."/>
            <person name="Submissions Spin"/>
        </authorList>
    </citation>
    <scope>NUCLEOTIDE SEQUENCE [LARGE SCALE GENOMIC DNA]</scope>
    <source>
        <strain evidence="2">DSM 43816</strain>
    </source>
</reference>
<dbReference type="Proteomes" id="UP000198253">
    <property type="component" value="Chromosome I"/>
</dbReference>
<dbReference type="RefSeq" id="WP_088985115.1">
    <property type="nucleotide sequence ID" value="NZ_LT607413.1"/>
</dbReference>
<keyword evidence="2" id="KW-1185">Reference proteome</keyword>
<gene>
    <name evidence="1" type="ORF">GA0070618_6627</name>
</gene>
<accession>A0A1C5AAH8</accession>
<dbReference type="AlphaFoldDB" id="A0A1C5AAH8"/>
<evidence type="ECO:0000313" key="2">
    <source>
        <dbReference type="Proteomes" id="UP000198253"/>
    </source>
</evidence>
<name>A0A1C5AAH8_MICEC</name>
<sequence>MMQNFPARANGDKLTEDAQVYVDADGRRPDSQGAYLGLTLPGKIESVWLNPDAARRMGEWFATRYGVGGYLGAKAGETVKVLNRDGSLKRTEKVADAIDFDGEYLMEDGSYVSAVFVRHAAAILPEDEKPAEPVALKVGDVVELKPNAKTTNGGGVYFAADVTRVRVERAMNERGNCLVHRVNGSGGVTTQNVGRAYLGDPIAAEPFAPEVGGVYALKPGALTSFGTCTLNGRGVTRVEVTSGPDDDGDLVIRALDGDGTRTGAYVLPSGLAPLAEAPAAPKTGPLEAGEEAEVVESWGVDFRVGDRVTVVRRFMSFGEEFIEVTHNRKGVSGDCYPRRLKRPAADRPWAVGDEAIVTEDYPTHASVRAGDRVRITDLPSVRDDRYRAEFVSGRGGAHGGGGWFIPASALRRP</sequence>
<dbReference type="EMBL" id="LT607413">
    <property type="protein sequence ID" value="SCF42205.1"/>
    <property type="molecule type" value="Genomic_DNA"/>
</dbReference>
<organism evidence="1 2">
    <name type="scientific">Micromonospora echinospora</name>
    <name type="common">Micromonospora purpurea</name>
    <dbReference type="NCBI Taxonomy" id="1877"/>
    <lineage>
        <taxon>Bacteria</taxon>
        <taxon>Bacillati</taxon>
        <taxon>Actinomycetota</taxon>
        <taxon>Actinomycetes</taxon>
        <taxon>Micromonosporales</taxon>
        <taxon>Micromonosporaceae</taxon>
        <taxon>Micromonospora</taxon>
    </lineage>
</organism>
<evidence type="ECO:0000313" key="1">
    <source>
        <dbReference type="EMBL" id="SCF42205.1"/>
    </source>
</evidence>
<dbReference type="InParanoid" id="A0A1C5AAH8"/>
<protein>
    <submittedName>
        <fullName evidence="1">Uncharacterized protein</fullName>
    </submittedName>
</protein>